<evidence type="ECO:0000313" key="3">
    <source>
        <dbReference type="Proteomes" id="UP000215199"/>
    </source>
</evidence>
<dbReference type="Proteomes" id="UP000215199">
    <property type="component" value="Unassembled WGS sequence"/>
</dbReference>
<name>A0A229T1X0_9PSEU</name>
<dbReference type="InterPro" id="IPR007278">
    <property type="entry name" value="DUF397"/>
</dbReference>
<dbReference type="Pfam" id="PF04149">
    <property type="entry name" value="DUF397"/>
    <property type="match status" value="1"/>
</dbReference>
<proteinExistence type="predicted"/>
<keyword evidence="3" id="KW-1185">Reference proteome</keyword>
<reference evidence="3" key="1">
    <citation type="submission" date="2017-07" db="EMBL/GenBank/DDBJ databases">
        <title>Comparative genome mining reveals phylogenetic distribution patterns of secondary metabolites in Amycolatopsis.</title>
        <authorList>
            <person name="Adamek M."/>
            <person name="Alanjary M."/>
            <person name="Sales-Ortells H."/>
            <person name="Goodfellow M."/>
            <person name="Bull A.T."/>
            <person name="Kalinowski J."/>
            <person name="Ziemert N."/>
        </authorList>
    </citation>
    <scope>NUCLEOTIDE SEQUENCE [LARGE SCALE GENOMIC DNA]</scope>
    <source>
        <strain evidence="3">H5</strain>
    </source>
</reference>
<feature type="domain" description="DUF397" evidence="1">
    <location>
        <begin position="23"/>
        <end position="75"/>
    </location>
</feature>
<evidence type="ECO:0000313" key="2">
    <source>
        <dbReference type="EMBL" id="OXM64911.1"/>
    </source>
</evidence>
<dbReference type="RefSeq" id="WP_093950156.1">
    <property type="nucleotide sequence ID" value="NZ_NMUL01000026.1"/>
</dbReference>
<dbReference type="EMBL" id="NMUL01000026">
    <property type="protein sequence ID" value="OXM64911.1"/>
    <property type="molecule type" value="Genomic_DNA"/>
</dbReference>
<accession>A0A229T1X0</accession>
<comment type="caution">
    <text evidence="2">The sequence shown here is derived from an EMBL/GenBank/DDBJ whole genome shotgun (WGS) entry which is preliminary data.</text>
</comment>
<sequence>MGREGLMTGRFEAPVIEVDERGLAWHRSSRCHPTTEPKCTEVALDGKIVRVRDAKSTQSGELHVSRTGWRALLRRLSAPLDSPEG</sequence>
<organism evidence="2 3">
    <name type="scientific">Amycolatopsis vastitatis</name>
    <dbReference type="NCBI Taxonomy" id="1905142"/>
    <lineage>
        <taxon>Bacteria</taxon>
        <taxon>Bacillati</taxon>
        <taxon>Actinomycetota</taxon>
        <taxon>Actinomycetes</taxon>
        <taxon>Pseudonocardiales</taxon>
        <taxon>Pseudonocardiaceae</taxon>
        <taxon>Amycolatopsis</taxon>
    </lineage>
</organism>
<dbReference type="AlphaFoldDB" id="A0A229T1X0"/>
<protein>
    <recommendedName>
        <fullName evidence="1">DUF397 domain-containing protein</fullName>
    </recommendedName>
</protein>
<gene>
    <name evidence="2" type="ORF">CF165_25875</name>
</gene>
<evidence type="ECO:0000259" key="1">
    <source>
        <dbReference type="Pfam" id="PF04149"/>
    </source>
</evidence>